<evidence type="ECO:0000313" key="8">
    <source>
        <dbReference type="Proteomes" id="UP000295673"/>
    </source>
</evidence>
<reference evidence="7 8" key="1">
    <citation type="submission" date="2019-03" db="EMBL/GenBank/DDBJ databases">
        <title>Genomic Encyclopedia of Archaeal and Bacterial Type Strains, Phase II (KMG-II): from individual species to whole genera.</title>
        <authorList>
            <person name="Goeker M."/>
        </authorList>
    </citation>
    <scope>NUCLEOTIDE SEQUENCE [LARGE SCALE GENOMIC DNA]</scope>
    <source>
        <strain evidence="7 8">DSM 26433</strain>
    </source>
</reference>
<evidence type="ECO:0000313" key="7">
    <source>
        <dbReference type="EMBL" id="TCK99319.1"/>
    </source>
</evidence>
<evidence type="ECO:0000256" key="5">
    <source>
        <dbReference type="PIRSR" id="PIRSR617867-1"/>
    </source>
</evidence>
<comment type="caution">
    <text evidence="7">The sequence shown here is derived from an EMBL/GenBank/DDBJ whole genome shotgun (WGS) entry which is preliminary data.</text>
</comment>
<keyword evidence="8" id="KW-1185">Reference proteome</keyword>
<dbReference type="PANTHER" id="PTHR11717">
    <property type="entry name" value="LOW MOLECULAR WEIGHT PROTEIN TYROSINE PHOSPHATASE"/>
    <property type="match status" value="1"/>
</dbReference>
<dbReference type="Gene3D" id="3.40.50.2300">
    <property type="match status" value="1"/>
</dbReference>
<dbReference type="InterPro" id="IPR017867">
    <property type="entry name" value="Tyr_phospatase_low_mol_wt"/>
</dbReference>
<dbReference type="GO" id="GO:0004725">
    <property type="term" value="F:protein tyrosine phosphatase activity"/>
    <property type="evidence" value="ECO:0007669"/>
    <property type="project" value="UniProtKB-EC"/>
</dbReference>
<dbReference type="CDD" id="cd16343">
    <property type="entry name" value="LMWPTP"/>
    <property type="match status" value="1"/>
</dbReference>
<feature type="active site" description="Proton donor" evidence="5">
    <location>
        <position position="126"/>
    </location>
</feature>
<name>A0A4R1N288_9RHOB</name>
<dbReference type="PRINTS" id="PR00719">
    <property type="entry name" value="LMWPTPASE"/>
</dbReference>
<evidence type="ECO:0000256" key="4">
    <source>
        <dbReference type="ARBA" id="ARBA00022912"/>
    </source>
</evidence>
<evidence type="ECO:0000256" key="3">
    <source>
        <dbReference type="ARBA" id="ARBA00022801"/>
    </source>
</evidence>
<comment type="similarity">
    <text evidence="1">Belongs to the low molecular weight phosphotyrosine protein phosphatase family.</text>
</comment>
<keyword evidence="3" id="KW-0378">Hydrolase</keyword>
<dbReference type="PANTHER" id="PTHR11717:SF7">
    <property type="entry name" value="LOW MOLECULAR WEIGHT PHOSPHOTYROSINE PROTEIN PHOSPHATASE"/>
    <property type="match status" value="1"/>
</dbReference>
<evidence type="ECO:0000259" key="6">
    <source>
        <dbReference type="SMART" id="SM00226"/>
    </source>
</evidence>
<dbReference type="InterPro" id="IPR050438">
    <property type="entry name" value="LMW_PTPase"/>
</dbReference>
<keyword evidence="4" id="KW-0904">Protein phosphatase</keyword>
<proteinExistence type="inferred from homology"/>
<protein>
    <recommendedName>
        <fullName evidence="2">protein-tyrosine-phosphatase</fullName>
        <ecNumber evidence="2">3.1.3.48</ecNumber>
    </recommendedName>
</protein>
<gene>
    <name evidence="7" type="ORF">BXY66_3821</name>
</gene>
<dbReference type="SUPFAM" id="SSF52788">
    <property type="entry name" value="Phosphotyrosine protein phosphatases I"/>
    <property type="match status" value="1"/>
</dbReference>
<sequence length="153" mass="16941">MERENTMAQKILFVCLGNICRSPAAEGVFRDMVPEAETDSAGTGGWHVGEPPYGPMQEAARARGYDLSDLRARKFKAQDFDRYDLIVGMDEDNLSNMERLRPAGNDTPVRLFTDYAPDAGADAVPDPYYTRDFDGALSLIEACAKGLRDSLRI</sequence>
<feature type="domain" description="Phosphotyrosine protein phosphatase I" evidence="6">
    <location>
        <begin position="9"/>
        <end position="150"/>
    </location>
</feature>
<dbReference type="EMBL" id="SMGR01000005">
    <property type="protein sequence ID" value="TCK99319.1"/>
    <property type="molecule type" value="Genomic_DNA"/>
</dbReference>
<dbReference type="InterPro" id="IPR023485">
    <property type="entry name" value="Ptyr_pPase"/>
</dbReference>
<dbReference type="Proteomes" id="UP000295673">
    <property type="component" value="Unassembled WGS sequence"/>
</dbReference>
<feature type="active site" description="Nucleophile" evidence="5">
    <location>
        <position position="15"/>
    </location>
</feature>
<dbReference type="InterPro" id="IPR036196">
    <property type="entry name" value="Ptyr_pPase_sf"/>
</dbReference>
<dbReference type="SMART" id="SM00226">
    <property type="entry name" value="LMWPc"/>
    <property type="match status" value="1"/>
</dbReference>
<evidence type="ECO:0000256" key="2">
    <source>
        <dbReference type="ARBA" id="ARBA00013064"/>
    </source>
</evidence>
<organism evidence="7 8">
    <name type="scientific">Shimia isoporae</name>
    <dbReference type="NCBI Taxonomy" id="647720"/>
    <lineage>
        <taxon>Bacteria</taxon>
        <taxon>Pseudomonadati</taxon>
        <taxon>Pseudomonadota</taxon>
        <taxon>Alphaproteobacteria</taxon>
        <taxon>Rhodobacterales</taxon>
        <taxon>Roseobacteraceae</taxon>
    </lineage>
</organism>
<accession>A0A4R1N288</accession>
<dbReference type="AlphaFoldDB" id="A0A4R1N288"/>
<dbReference type="EC" id="3.1.3.48" evidence="2"/>
<feature type="active site" evidence="5">
    <location>
        <position position="21"/>
    </location>
</feature>
<evidence type="ECO:0000256" key="1">
    <source>
        <dbReference type="ARBA" id="ARBA00011063"/>
    </source>
</evidence>
<dbReference type="Pfam" id="PF01451">
    <property type="entry name" value="LMWPc"/>
    <property type="match status" value="1"/>
</dbReference>